<dbReference type="PIRSF" id="PIRSF006276">
    <property type="entry name" value="UspA"/>
    <property type="match status" value="1"/>
</dbReference>
<reference evidence="4 5" key="1">
    <citation type="submission" date="2022-06" db="EMBL/GenBank/DDBJ databases">
        <title>Isolation of gut microbiota from human fecal samples.</title>
        <authorList>
            <person name="Pamer E.G."/>
            <person name="Barat B."/>
            <person name="Waligurski E."/>
            <person name="Medina S."/>
            <person name="Paddock L."/>
            <person name="Mostad J."/>
        </authorList>
    </citation>
    <scope>NUCLEOTIDE SEQUENCE [LARGE SCALE GENOMIC DNA]</scope>
    <source>
        <strain evidence="4 5">DFI.7.95</strain>
    </source>
</reference>
<dbReference type="PANTHER" id="PTHR46268">
    <property type="entry name" value="STRESS RESPONSE PROTEIN NHAX"/>
    <property type="match status" value="1"/>
</dbReference>
<name>A0ABT1SAH6_9FIRM</name>
<comment type="subcellular location">
    <subcellularLocation>
        <location evidence="2">Cytoplasm</location>
    </subcellularLocation>
</comment>
<dbReference type="SUPFAM" id="SSF52402">
    <property type="entry name" value="Adenine nucleotide alpha hydrolases-like"/>
    <property type="match status" value="1"/>
</dbReference>
<organism evidence="4 5">
    <name type="scientific">Tissierella carlieri</name>
    <dbReference type="NCBI Taxonomy" id="689904"/>
    <lineage>
        <taxon>Bacteria</taxon>
        <taxon>Bacillati</taxon>
        <taxon>Bacillota</taxon>
        <taxon>Tissierellia</taxon>
        <taxon>Tissierellales</taxon>
        <taxon>Tissierellaceae</taxon>
        <taxon>Tissierella</taxon>
    </lineage>
</organism>
<dbReference type="Pfam" id="PF00582">
    <property type="entry name" value="Usp"/>
    <property type="match status" value="1"/>
</dbReference>
<dbReference type="RefSeq" id="WP_256311458.1">
    <property type="nucleotide sequence ID" value="NZ_JANGAC010000007.1"/>
</dbReference>
<evidence type="ECO:0000313" key="5">
    <source>
        <dbReference type="Proteomes" id="UP001524478"/>
    </source>
</evidence>
<evidence type="ECO:0000313" key="4">
    <source>
        <dbReference type="EMBL" id="MCQ4923483.1"/>
    </source>
</evidence>
<comment type="caution">
    <text evidence="4">The sequence shown here is derived from an EMBL/GenBank/DDBJ whole genome shotgun (WGS) entry which is preliminary data.</text>
</comment>
<dbReference type="CDD" id="cd00293">
    <property type="entry name" value="USP-like"/>
    <property type="match status" value="1"/>
</dbReference>
<dbReference type="InterPro" id="IPR014729">
    <property type="entry name" value="Rossmann-like_a/b/a_fold"/>
</dbReference>
<accession>A0ABT1SAH6</accession>
<comment type="similarity">
    <text evidence="1 2">Belongs to the universal stress protein A family.</text>
</comment>
<dbReference type="PANTHER" id="PTHR46268:SF6">
    <property type="entry name" value="UNIVERSAL STRESS PROTEIN UP12"/>
    <property type="match status" value="1"/>
</dbReference>
<dbReference type="InterPro" id="IPR006015">
    <property type="entry name" value="Universal_stress_UspA"/>
</dbReference>
<evidence type="ECO:0000256" key="1">
    <source>
        <dbReference type="ARBA" id="ARBA00008791"/>
    </source>
</evidence>
<feature type="domain" description="UspA" evidence="3">
    <location>
        <begin position="1"/>
        <end position="142"/>
    </location>
</feature>
<dbReference type="InterPro" id="IPR006016">
    <property type="entry name" value="UspA"/>
</dbReference>
<dbReference type="EMBL" id="JANGAC010000007">
    <property type="protein sequence ID" value="MCQ4923483.1"/>
    <property type="molecule type" value="Genomic_DNA"/>
</dbReference>
<protein>
    <recommendedName>
        <fullName evidence="2">Universal stress protein</fullName>
    </recommendedName>
</protein>
<keyword evidence="5" id="KW-1185">Reference proteome</keyword>
<dbReference type="Proteomes" id="UP001524478">
    <property type="component" value="Unassembled WGS sequence"/>
</dbReference>
<gene>
    <name evidence="4" type="ORF">NE686_10325</name>
</gene>
<evidence type="ECO:0000259" key="3">
    <source>
        <dbReference type="Pfam" id="PF00582"/>
    </source>
</evidence>
<dbReference type="Gene3D" id="3.40.50.620">
    <property type="entry name" value="HUPs"/>
    <property type="match status" value="1"/>
</dbReference>
<sequence>MKKILVAIDGSENSTKALEKAKELALLNNSELMILNVVSDLRNYHPYVIDRVYESEINKVLLEHGKKLLDEALKIFEGYEGKVGTSIKCGDAAREIIEMAEKGGYDLVIMGSRGLNALSRAMLGSVSNKVLNHIKISVLIVR</sequence>
<keyword evidence="2" id="KW-0963">Cytoplasm</keyword>
<evidence type="ECO:0000256" key="2">
    <source>
        <dbReference type="PIRNR" id="PIRNR006276"/>
    </source>
</evidence>
<proteinExistence type="inferred from homology"/>
<dbReference type="PRINTS" id="PR01438">
    <property type="entry name" value="UNVRSLSTRESS"/>
</dbReference>